<sequence length="59" mass="6830">MSNPFKKILPNHKASPIVKKKVLLDTSMVKRTLDVADRYVLKYPNTLTDFFIGKKTSEY</sequence>
<keyword evidence="2" id="KW-1185">Reference proteome</keyword>
<protein>
    <submittedName>
        <fullName evidence="1">Uncharacterized protein</fullName>
    </submittedName>
</protein>
<dbReference type="RefSeq" id="WP_088355321.1">
    <property type="nucleotide sequence ID" value="NZ_CP061813.1"/>
</dbReference>
<evidence type="ECO:0000313" key="2">
    <source>
        <dbReference type="Proteomes" id="UP000516764"/>
    </source>
</evidence>
<organism evidence="1 2">
    <name type="scientific">Polaribacter haliotis</name>
    <dbReference type="NCBI Taxonomy" id="1888915"/>
    <lineage>
        <taxon>Bacteria</taxon>
        <taxon>Pseudomonadati</taxon>
        <taxon>Bacteroidota</taxon>
        <taxon>Flavobacteriia</taxon>
        <taxon>Flavobacteriales</taxon>
        <taxon>Flavobacteriaceae</taxon>
    </lineage>
</organism>
<dbReference type="AlphaFoldDB" id="A0A7L8ABE4"/>
<proteinExistence type="predicted"/>
<dbReference type="KEGG" id="phal:H9I45_08185"/>
<dbReference type="Proteomes" id="UP000516764">
    <property type="component" value="Chromosome"/>
</dbReference>
<gene>
    <name evidence="1" type="ORF">H9I45_08185</name>
</gene>
<dbReference type="EMBL" id="CP061813">
    <property type="protein sequence ID" value="QOD59355.1"/>
    <property type="molecule type" value="Genomic_DNA"/>
</dbReference>
<reference evidence="1 2" key="1">
    <citation type="journal article" date="2016" name="Int. J. Syst. Evol. Microbiol.">
        <title>Polaribacter haliotis sp. nov., isolated from the gut of abalone Haliotis discus hannai.</title>
        <authorList>
            <person name="Kim Y.O."/>
            <person name="Park I.S."/>
            <person name="Park S."/>
            <person name="Nam B.H."/>
            <person name="Park J.M."/>
            <person name="Kim D.G."/>
            <person name="Yoon J.H."/>
        </authorList>
    </citation>
    <scope>NUCLEOTIDE SEQUENCE [LARGE SCALE GENOMIC DNA]</scope>
    <source>
        <strain evidence="1 2">KCTC 52418</strain>
    </source>
</reference>
<dbReference type="OrthoDB" id="1453121at2"/>
<name>A0A7L8ABE4_9FLAO</name>
<evidence type="ECO:0000313" key="1">
    <source>
        <dbReference type="EMBL" id="QOD59355.1"/>
    </source>
</evidence>
<accession>A0A7L8ABE4</accession>